<dbReference type="PIRSF" id="PIRSF009320">
    <property type="entry name" value="Nuc_binding_HP_1000"/>
    <property type="match status" value="1"/>
</dbReference>
<accession>A0A1Z4VNE4</accession>
<dbReference type="InterPro" id="IPR048089">
    <property type="entry name" value="McdA"/>
</dbReference>
<dbReference type="PANTHER" id="PTHR13696">
    <property type="entry name" value="P-LOOP CONTAINING NUCLEOSIDE TRIPHOSPHATE HYDROLASE"/>
    <property type="match status" value="1"/>
</dbReference>
<dbReference type="AlphaFoldDB" id="A0A1Z4VNE4"/>
<evidence type="ECO:0000259" key="1">
    <source>
        <dbReference type="Pfam" id="PF01656"/>
    </source>
</evidence>
<name>A0A1Z4VNE4_9GAMM</name>
<dbReference type="InterPro" id="IPR050678">
    <property type="entry name" value="DNA_Partitioning_ATPase"/>
</dbReference>
<dbReference type="CDD" id="cd02042">
    <property type="entry name" value="ParAB_family"/>
    <property type="match status" value="1"/>
</dbReference>
<dbReference type="KEGG" id="ttc:FOKN1_0719"/>
<dbReference type="Pfam" id="PF01656">
    <property type="entry name" value="CbiA"/>
    <property type="match status" value="1"/>
</dbReference>
<dbReference type="OrthoDB" id="69313at2"/>
<proteinExistence type="predicted"/>
<protein>
    <submittedName>
        <fullName evidence="2">ATPase</fullName>
    </submittedName>
</protein>
<dbReference type="SUPFAM" id="SSF52540">
    <property type="entry name" value="P-loop containing nucleoside triphosphate hydrolases"/>
    <property type="match status" value="1"/>
</dbReference>
<dbReference type="EMBL" id="AP018052">
    <property type="protein sequence ID" value="BAZ93121.1"/>
    <property type="molecule type" value="Genomic_DNA"/>
</dbReference>
<feature type="domain" description="CobQ/CobB/MinD/ParA nucleotide binding" evidence="1">
    <location>
        <begin position="4"/>
        <end position="185"/>
    </location>
</feature>
<evidence type="ECO:0000313" key="2">
    <source>
        <dbReference type="EMBL" id="BAZ93121.1"/>
    </source>
</evidence>
<gene>
    <name evidence="2" type="ORF">FOKN1_0719</name>
</gene>
<dbReference type="RefSeq" id="WP_096364813.1">
    <property type="nucleotide sequence ID" value="NZ_AP018052.1"/>
</dbReference>
<dbReference type="Proteomes" id="UP000218765">
    <property type="component" value="Chromosome"/>
</dbReference>
<evidence type="ECO:0000313" key="3">
    <source>
        <dbReference type="Proteomes" id="UP000218765"/>
    </source>
</evidence>
<keyword evidence="3" id="KW-1185">Reference proteome</keyword>
<dbReference type="InterPro" id="IPR027417">
    <property type="entry name" value="P-loop_NTPase"/>
</dbReference>
<reference evidence="2 3" key="1">
    <citation type="submission" date="2017-05" db="EMBL/GenBank/DDBJ databases">
        <title>Thiocyanate degradation by Thiohalobacter thiocyanaticus FOKN1.</title>
        <authorList>
            <person name="Oshiki M."/>
            <person name="Fukushima T."/>
            <person name="Kawano S."/>
            <person name="Nakagawa J."/>
        </authorList>
    </citation>
    <scope>NUCLEOTIDE SEQUENCE [LARGE SCALE GENOMIC DNA]</scope>
    <source>
        <strain evidence="2 3">FOKN1</strain>
    </source>
</reference>
<dbReference type="PANTHER" id="PTHR13696:SF96">
    <property type="entry name" value="COBQ_COBB_MIND_PARA NUCLEOTIDE BINDING DOMAIN-CONTAINING PROTEIN"/>
    <property type="match status" value="1"/>
</dbReference>
<dbReference type="InterPro" id="IPR002586">
    <property type="entry name" value="CobQ/CobB/MinD/ParA_Nub-bd_dom"/>
</dbReference>
<organism evidence="2 3">
    <name type="scientific">Thiohalobacter thiocyanaticus</name>
    <dbReference type="NCBI Taxonomy" id="585455"/>
    <lineage>
        <taxon>Bacteria</taxon>
        <taxon>Pseudomonadati</taxon>
        <taxon>Pseudomonadota</taxon>
        <taxon>Gammaproteobacteria</taxon>
        <taxon>Thiohalobacterales</taxon>
        <taxon>Thiohalobacteraceae</taxon>
        <taxon>Thiohalobacter</taxon>
    </lineage>
</organism>
<dbReference type="NCBIfam" id="NF041546">
    <property type="entry name" value="ParA_partition"/>
    <property type="match status" value="1"/>
</dbReference>
<sequence>MAVIALVGNKGGAGKTTLAINLATGLAHRAAEPTIILDADPQGSSLQWRAFAESETAPGVIAAQADLERLYARRRRDYRHIVIDCPPSVHAPQTLAALRLCDVALIPVQPSPLDLWATVHIERAVTQAREVNPDLRAWLVINQLEPRTKLSRLIRQALDELDLPAAQTAVRRRAAYRASVLEGRTVLDLGRRGAEAAEEINNLISEVIAS</sequence>
<dbReference type="Gene3D" id="3.40.50.300">
    <property type="entry name" value="P-loop containing nucleotide triphosphate hydrolases"/>
    <property type="match status" value="1"/>
</dbReference>